<dbReference type="AlphaFoldDB" id="A0AAN6YZL5"/>
<feature type="compositionally biased region" description="Polar residues" evidence="5">
    <location>
        <begin position="512"/>
        <end position="522"/>
    </location>
</feature>
<keyword evidence="7" id="KW-0418">Kinase</keyword>
<feature type="region of interest" description="Disordered" evidence="5">
    <location>
        <begin position="705"/>
        <end position="749"/>
    </location>
</feature>
<proteinExistence type="predicted"/>
<dbReference type="CDD" id="cd00180">
    <property type="entry name" value="PKc"/>
    <property type="match status" value="1"/>
</dbReference>
<accession>A0AAN6YZL5</accession>
<dbReference type="InterPro" id="IPR051681">
    <property type="entry name" value="Ser/Thr_Kinases-Pseudokinases"/>
</dbReference>
<evidence type="ECO:0000313" key="8">
    <source>
        <dbReference type="Proteomes" id="UP001302602"/>
    </source>
</evidence>
<name>A0AAN6YZL5_9PEZI</name>
<dbReference type="PANTHER" id="PTHR44329">
    <property type="entry name" value="SERINE/THREONINE-PROTEIN KINASE TNNI3K-RELATED"/>
    <property type="match status" value="1"/>
</dbReference>
<feature type="binding site" evidence="4">
    <location>
        <position position="100"/>
    </location>
    <ligand>
        <name>ATP</name>
        <dbReference type="ChEBI" id="CHEBI:30616"/>
    </ligand>
</feature>
<dbReference type="InterPro" id="IPR001245">
    <property type="entry name" value="Ser-Thr/Tyr_kinase_cat_dom"/>
</dbReference>
<feature type="region of interest" description="Disordered" evidence="5">
    <location>
        <begin position="469"/>
        <end position="571"/>
    </location>
</feature>
<dbReference type="Proteomes" id="UP001302602">
    <property type="component" value="Unassembled WGS sequence"/>
</dbReference>
<feature type="compositionally biased region" description="Basic and acidic residues" evidence="5">
    <location>
        <begin position="733"/>
        <end position="746"/>
    </location>
</feature>
<evidence type="ECO:0000259" key="6">
    <source>
        <dbReference type="PROSITE" id="PS50011"/>
    </source>
</evidence>
<evidence type="ECO:0000256" key="5">
    <source>
        <dbReference type="SAM" id="MobiDB-lite"/>
    </source>
</evidence>
<organism evidence="7 8">
    <name type="scientific">Parathielavia appendiculata</name>
    <dbReference type="NCBI Taxonomy" id="2587402"/>
    <lineage>
        <taxon>Eukaryota</taxon>
        <taxon>Fungi</taxon>
        <taxon>Dikarya</taxon>
        <taxon>Ascomycota</taxon>
        <taxon>Pezizomycotina</taxon>
        <taxon>Sordariomycetes</taxon>
        <taxon>Sordariomycetidae</taxon>
        <taxon>Sordariales</taxon>
        <taxon>Chaetomiaceae</taxon>
        <taxon>Parathielavia</taxon>
    </lineage>
</organism>
<dbReference type="InterPro" id="IPR017441">
    <property type="entry name" value="Protein_kinase_ATP_BS"/>
</dbReference>
<comment type="caution">
    <text evidence="7">The sequence shown here is derived from an EMBL/GenBank/DDBJ whole genome shotgun (WGS) entry which is preliminary data.</text>
</comment>
<dbReference type="Gene3D" id="3.30.200.20">
    <property type="entry name" value="Phosphorylase Kinase, domain 1"/>
    <property type="match status" value="1"/>
</dbReference>
<feature type="compositionally biased region" description="Basic and acidic residues" evidence="5">
    <location>
        <begin position="470"/>
        <end position="481"/>
    </location>
</feature>
<dbReference type="GeneID" id="87833523"/>
<evidence type="ECO:0000256" key="3">
    <source>
        <dbReference type="ARBA" id="ARBA00022840"/>
    </source>
</evidence>
<keyword evidence="1" id="KW-0723">Serine/threonine-protein kinase</keyword>
<dbReference type="PROSITE" id="PS00107">
    <property type="entry name" value="PROTEIN_KINASE_ATP"/>
    <property type="match status" value="1"/>
</dbReference>
<evidence type="ECO:0000256" key="2">
    <source>
        <dbReference type="ARBA" id="ARBA00022741"/>
    </source>
</evidence>
<dbReference type="PROSITE" id="PS50011">
    <property type="entry name" value="PROTEIN_KINASE_DOM"/>
    <property type="match status" value="1"/>
</dbReference>
<dbReference type="Gene3D" id="1.10.510.10">
    <property type="entry name" value="Transferase(Phosphotransferase) domain 1"/>
    <property type="match status" value="1"/>
</dbReference>
<dbReference type="GO" id="GO:0005524">
    <property type="term" value="F:ATP binding"/>
    <property type="evidence" value="ECO:0007669"/>
    <property type="project" value="UniProtKB-UniRule"/>
</dbReference>
<feature type="compositionally biased region" description="Pro residues" evidence="5">
    <location>
        <begin position="528"/>
        <end position="547"/>
    </location>
</feature>
<dbReference type="Pfam" id="PF07714">
    <property type="entry name" value="PK_Tyr_Ser-Thr"/>
    <property type="match status" value="1"/>
</dbReference>
<dbReference type="EMBL" id="MU853266">
    <property type="protein sequence ID" value="KAK4118509.1"/>
    <property type="molecule type" value="Genomic_DNA"/>
</dbReference>
<feature type="compositionally biased region" description="Low complexity" evidence="5">
    <location>
        <begin position="595"/>
        <end position="608"/>
    </location>
</feature>
<dbReference type="SMART" id="SM00220">
    <property type="entry name" value="S_TKc"/>
    <property type="match status" value="1"/>
</dbReference>
<feature type="domain" description="Protein kinase" evidence="6">
    <location>
        <begin position="69"/>
        <end position="388"/>
    </location>
</feature>
<dbReference type="RefSeq" id="XP_062642282.1">
    <property type="nucleotide sequence ID" value="XM_062796755.1"/>
</dbReference>
<reference evidence="7" key="2">
    <citation type="submission" date="2023-05" db="EMBL/GenBank/DDBJ databases">
        <authorList>
            <consortium name="Lawrence Berkeley National Laboratory"/>
            <person name="Steindorff A."/>
            <person name="Hensen N."/>
            <person name="Bonometti L."/>
            <person name="Westerberg I."/>
            <person name="Brannstrom I.O."/>
            <person name="Guillou S."/>
            <person name="Cros-Aarteil S."/>
            <person name="Calhoun S."/>
            <person name="Haridas S."/>
            <person name="Kuo A."/>
            <person name="Mondo S."/>
            <person name="Pangilinan J."/>
            <person name="Riley R."/>
            <person name="Labutti K."/>
            <person name="Andreopoulos B."/>
            <person name="Lipzen A."/>
            <person name="Chen C."/>
            <person name="Yanf M."/>
            <person name="Daum C."/>
            <person name="Ng V."/>
            <person name="Clum A."/>
            <person name="Ohm R."/>
            <person name="Martin F."/>
            <person name="Silar P."/>
            <person name="Natvig D."/>
            <person name="Lalanne C."/>
            <person name="Gautier V."/>
            <person name="Ament-Velasquez S.L."/>
            <person name="Kruys A."/>
            <person name="Hutchinson M.I."/>
            <person name="Powell A.J."/>
            <person name="Barry K."/>
            <person name="Miller A.N."/>
            <person name="Grigoriev I.V."/>
            <person name="Debuchy R."/>
            <person name="Gladieux P."/>
            <person name="Thoren M.H."/>
            <person name="Johannesson H."/>
        </authorList>
    </citation>
    <scope>NUCLEOTIDE SEQUENCE</scope>
    <source>
        <strain evidence="7">CBS 731.68</strain>
    </source>
</reference>
<keyword evidence="3 4" id="KW-0067">ATP-binding</keyword>
<gene>
    <name evidence="7" type="ORF">N657DRAFT_685185</name>
</gene>
<keyword evidence="8" id="KW-1185">Reference proteome</keyword>
<reference evidence="7" key="1">
    <citation type="journal article" date="2023" name="Mol. Phylogenet. Evol.">
        <title>Genome-scale phylogeny and comparative genomics of the fungal order Sordariales.</title>
        <authorList>
            <person name="Hensen N."/>
            <person name="Bonometti L."/>
            <person name="Westerberg I."/>
            <person name="Brannstrom I.O."/>
            <person name="Guillou S."/>
            <person name="Cros-Aarteil S."/>
            <person name="Calhoun S."/>
            <person name="Haridas S."/>
            <person name="Kuo A."/>
            <person name="Mondo S."/>
            <person name="Pangilinan J."/>
            <person name="Riley R."/>
            <person name="LaButti K."/>
            <person name="Andreopoulos B."/>
            <person name="Lipzen A."/>
            <person name="Chen C."/>
            <person name="Yan M."/>
            <person name="Daum C."/>
            <person name="Ng V."/>
            <person name="Clum A."/>
            <person name="Steindorff A."/>
            <person name="Ohm R.A."/>
            <person name="Martin F."/>
            <person name="Silar P."/>
            <person name="Natvig D.O."/>
            <person name="Lalanne C."/>
            <person name="Gautier V."/>
            <person name="Ament-Velasquez S.L."/>
            <person name="Kruys A."/>
            <person name="Hutchinson M.I."/>
            <person name="Powell A.J."/>
            <person name="Barry K."/>
            <person name="Miller A.N."/>
            <person name="Grigoriev I.V."/>
            <person name="Debuchy R."/>
            <person name="Gladieux P."/>
            <person name="Hiltunen Thoren M."/>
            <person name="Johannesson H."/>
        </authorList>
    </citation>
    <scope>NUCLEOTIDE SEQUENCE</scope>
    <source>
        <strain evidence="7">CBS 731.68</strain>
    </source>
</reference>
<keyword evidence="7" id="KW-0808">Transferase</keyword>
<feature type="region of interest" description="Disordered" evidence="5">
    <location>
        <begin position="800"/>
        <end position="830"/>
    </location>
</feature>
<dbReference type="GO" id="GO:0004674">
    <property type="term" value="F:protein serine/threonine kinase activity"/>
    <property type="evidence" value="ECO:0007669"/>
    <property type="project" value="UniProtKB-KW"/>
</dbReference>
<protein>
    <submittedName>
        <fullName evidence="7">Kinase-like protein</fullName>
    </submittedName>
</protein>
<feature type="compositionally biased region" description="Basic and acidic residues" evidence="5">
    <location>
        <begin position="705"/>
        <end position="719"/>
    </location>
</feature>
<evidence type="ECO:0000313" key="7">
    <source>
        <dbReference type="EMBL" id="KAK4118509.1"/>
    </source>
</evidence>
<dbReference type="InterPro" id="IPR008271">
    <property type="entry name" value="Ser/Thr_kinase_AS"/>
</dbReference>
<dbReference type="SUPFAM" id="SSF56112">
    <property type="entry name" value="Protein kinase-like (PK-like)"/>
    <property type="match status" value="1"/>
</dbReference>
<feature type="region of interest" description="Disordered" evidence="5">
    <location>
        <begin position="595"/>
        <end position="656"/>
    </location>
</feature>
<dbReference type="InterPro" id="IPR011009">
    <property type="entry name" value="Kinase-like_dom_sf"/>
</dbReference>
<evidence type="ECO:0000256" key="1">
    <source>
        <dbReference type="ARBA" id="ARBA00022527"/>
    </source>
</evidence>
<dbReference type="PROSITE" id="PS00108">
    <property type="entry name" value="PROTEIN_KINASE_ST"/>
    <property type="match status" value="1"/>
</dbReference>
<evidence type="ECO:0000256" key="4">
    <source>
        <dbReference type="PROSITE-ProRule" id="PRU10141"/>
    </source>
</evidence>
<keyword evidence="2 4" id="KW-0547">Nucleotide-binding</keyword>
<sequence>MGDVADGWHTVIPTSHAGMSRLSQSQLEECERQILKEWEESRHHWSGIGKHVPLANTAESEKLHERLKLDCDTPLGNGAFGVVQKVKFHANNRPICLARKQVRPPYPRYPLDMLRDEANVMDKLVHEHIVKLVGTYFYRRKLYLLLWPVAVCNLQDFLADIDLLRTGEGDRQDIISHLHALDLKDLSAIDQPRSCPKVSIDRPGCPLQYLRQMMGCITQAIEYCHNTDVRHLDLKPSNILLAPGRVYLADFGISKDVHDRENTMTRGMPGTPKWRAPELRHHDTDWSMRAADVYSLGMVFLDIATVVHHAPSDEFEHMLDHVSSNPGDFKRLHSYLHKLELQALATQEIDDVNAPTFGPRHVLHLISKMVSLTPSSRPVISQVNNELVELGGIDQVYHSSCCRKSSRWVIDRMNTRLKVVAAERDHLMAGHGEMVKQLQVLKAKDETYESRLVNERKVHADNIAKLQAQLDKERSERRRLEGVVAEMEQQQSRRPARPGIPRPPSGPRLVSGTANPTGSSAGVTMRTRPPPQPLPITAPPRSPPSQPPQQSTTPSVGHAPRPSYSQAAAAAATGITPKTGALAAPLRRDSLIPCPSPAAAIPHSSSNPDLTGYTLRSRNSGSKLPRAINPTTPIRAGTPNIHRDPESTDSTQYSMSDSVFSRMSLSKASLAGTSVAGTPPPAAAHSPAAVMDMRRAPSPVAAAKVEARKEEPAPKARFSDDDEVEHGLGLGLTDREREPERERRESLVSANSSVRMGVGELSFRDTASIASSAAIAAAGTMSPAPSESDVSSPRMVHASLEGVSGSGGVKVPPMPTAKSWADVARREKRV</sequence>
<dbReference type="InterPro" id="IPR000719">
    <property type="entry name" value="Prot_kinase_dom"/>
</dbReference>